<protein>
    <submittedName>
        <fullName evidence="1">Uncharacterized protein</fullName>
    </submittedName>
</protein>
<proteinExistence type="predicted"/>
<dbReference type="EMBL" id="CP045875">
    <property type="protein sequence ID" value="QGG48498.1"/>
    <property type="molecule type" value="Genomic_DNA"/>
</dbReference>
<sequence>MSDKKKPLCKLIEKDLIKKDLSSFKEIVSKAGYYCKKCGRVAKKDKQLCKPESL</sequence>
<dbReference type="AlphaFoldDB" id="A0A5Q2N0H9"/>
<reference evidence="2" key="1">
    <citation type="submission" date="2019-11" db="EMBL/GenBank/DDBJ databases">
        <title>Genome sequence of Heliorestis convoluta strain HH, an alkaliphilic and minimalistic phototrophic bacterium from a soda lake in Egypt.</title>
        <authorList>
            <person name="Dewey E.D."/>
            <person name="Stokes L.M."/>
            <person name="Burchell B.M."/>
            <person name="Shaffer K.N."/>
            <person name="Huntington A.M."/>
            <person name="Baker J.M."/>
            <person name="Nadendla S."/>
            <person name="Giglio M.G."/>
            <person name="Touchman J.W."/>
            <person name="Blankenship R.E."/>
            <person name="Madigan M.T."/>
            <person name="Sattley W.M."/>
        </authorList>
    </citation>
    <scope>NUCLEOTIDE SEQUENCE [LARGE SCALE GENOMIC DNA]</scope>
    <source>
        <strain evidence="2">HH</strain>
    </source>
</reference>
<evidence type="ECO:0000313" key="2">
    <source>
        <dbReference type="Proteomes" id="UP000366051"/>
    </source>
</evidence>
<dbReference type="RefSeq" id="WP_170285771.1">
    <property type="nucleotide sequence ID" value="NZ_CP045875.1"/>
</dbReference>
<organism evidence="1 2">
    <name type="scientific">Heliorestis convoluta</name>
    <dbReference type="NCBI Taxonomy" id="356322"/>
    <lineage>
        <taxon>Bacteria</taxon>
        <taxon>Bacillati</taxon>
        <taxon>Bacillota</taxon>
        <taxon>Clostridia</taxon>
        <taxon>Eubacteriales</taxon>
        <taxon>Heliobacteriaceae</taxon>
        <taxon>Heliorestis</taxon>
    </lineage>
</organism>
<gene>
    <name evidence="1" type="ORF">FTV88_2400</name>
</gene>
<keyword evidence="2" id="KW-1185">Reference proteome</keyword>
<accession>A0A5Q2N0H9</accession>
<evidence type="ECO:0000313" key="1">
    <source>
        <dbReference type="EMBL" id="QGG48498.1"/>
    </source>
</evidence>
<dbReference type="KEGG" id="hcv:FTV88_2400"/>
<name>A0A5Q2N0H9_9FIRM</name>
<dbReference type="Proteomes" id="UP000366051">
    <property type="component" value="Chromosome"/>
</dbReference>